<keyword evidence="2" id="KW-1185">Reference proteome</keyword>
<name>A0ABN7HUD8_9BURK</name>
<organism evidence="1 2">
    <name type="scientific">Paraburkholderia hiiakae</name>
    <dbReference type="NCBI Taxonomy" id="1081782"/>
    <lineage>
        <taxon>Bacteria</taxon>
        <taxon>Pseudomonadati</taxon>
        <taxon>Pseudomonadota</taxon>
        <taxon>Betaproteobacteria</taxon>
        <taxon>Burkholderiales</taxon>
        <taxon>Burkholderiaceae</taxon>
        <taxon>Paraburkholderia</taxon>
    </lineage>
</organism>
<dbReference type="Proteomes" id="UP000656319">
    <property type="component" value="Unassembled WGS sequence"/>
</dbReference>
<dbReference type="RefSeq" id="WP_201696849.1">
    <property type="nucleotide sequence ID" value="NZ_CAJHCQ010000007.1"/>
</dbReference>
<proteinExistence type="predicted"/>
<evidence type="ECO:0000313" key="1">
    <source>
        <dbReference type="EMBL" id="CAD6536473.1"/>
    </source>
</evidence>
<gene>
    <name evidence="1" type="ORF">LMG27952_03154</name>
</gene>
<accession>A0ABN7HUD8</accession>
<sequence length="101" mass="10980">MTAGLQIWNASGQLVLDATSRLGRIKGIQQLDGNNGSYPIDLSGGTPFWSFQPDRLYFHISNQTASPIITIDANGVYWTYSSTSGLSYPKTVTGTLIFGVY</sequence>
<reference evidence="1 2" key="1">
    <citation type="submission" date="2020-10" db="EMBL/GenBank/DDBJ databases">
        <authorList>
            <person name="Peeters C."/>
        </authorList>
    </citation>
    <scope>NUCLEOTIDE SEQUENCE [LARGE SCALE GENOMIC DNA]</scope>
    <source>
        <strain evidence="1 2">LMG 27952</strain>
    </source>
</reference>
<comment type="caution">
    <text evidence="1">The sequence shown here is derived from an EMBL/GenBank/DDBJ whole genome shotgun (WGS) entry which is preliminary data.</text>
</comment>
<protein>
    <submittedName>
        <fullName evidence="1">Uncharacterized protein</fullName>
    </submittedName>
</protein>
<dbReference type="EMBL" id="CAJHCQ010000007">
    <property type="protein sequence ID" value="CAD6536473.1"/>
    <property type="molecule type" value="Genomic_DNA"/>
</dbReference>
<evidence type="ECO:0000313" key="2">
    <source>
        <dbReference type="Proteomes" id="UP000656319"/>
    </source>
</evidence>